<evidence type="ECO:0000259" key="11">
    <source>
        <dbReference type="Pfam" id="PF02753"/>
    </source>
</evidence>
<dbReference type="InterPro" id="IPR036316">
    <property type="entry name" value="Pili_assmbl_chap_C_dom_sf"/>
</dbReference>
<dbReference type="PANTHER" id="PTHR30251:SF11">
    <property type="entry name" value="CHAPERONE PROTEIN FIMC-RELATED"/>
    <property type="match status" value="1"/>
</dbReference>
<dbReference type="Pfam" id="PF02753">
    <property type="entry name" value="PapD_C"/>
    <property type="match status" value="1"/>
</dbReference>
<dbReference type="InterPro" id="IPR018046">
    <property type="entry name" value="Pili_assmbl_chaperone_CS"/>
</dbReference>
<proteinExistence type="inferred from homology"/>
<comment type="caution">
    <text evidence="12">The sequence shown here is derived from an EMBL/GenBank/DDBJ whole genome shotgun (WGS) entry which is preliminary data.</text>
</comment>
<evidence type="ECO:0000256" key="1">
    <source>
        <dbReference type="ARBA" id="ARBA00004418"/>
    </source>
</evidence>
<feature type="region of interest" description="Disordered" evidence="8">
    <location>
        <begin position="21"/>
        <end position="41"/>
    </location>
</feature>
<evidence type="ECO:0000256" key="9">
    <source>
        <dbReference type="SAM" id="SignalP"/>
    </source>
</evidence>
<dbReference type="InterPro" id="IPR013783">
    <property type="entry name" value="Ig-like_fold"/>
</dbReference>
<dbReference type="GO" id="GO:0071555">
    <property type="term" value="P:cell wall organization"/>
    <property type="evidence" value="ECO:0007669"/>
    <property type="project" value="InterPro"/>
</dbReference>
<keyword evidence="4 9" id="KW-0732">Signal</keyword>
<name>A0A1S8CMP4_9GAMM</name>
<reference evidence="12 13" key="1">
    <citation type="submission" date="2016-11" db="EMBL/GenBank/DDBJ databases">
        <title>Rahnella oryzae sp. nov., isolated from rice root.</title>
        <authorList>
            <person name="Zhang X.-X."/>
            <person name="Zhang J."/>
        </authorList>
    </citation>
    <scope>NUCLEOTIDE SEQUENCE [LARGE SCALE GENOMIC DNA]</scope>
    <source>
        <strain evidence="12 13">J11-6</strain>
    </source>
</reference>
<feature type="signal peptide" evidence="9">
    <location>
        <begin position="1"/>
        <end position="23"/>
    </location>
</feature>
<dbReference type="SUPFAM" id="SSF49584">
    <property type="entry name" value="Periplasmic chaperone C-domain"/>
    <property type="match status" value="1"/>
</dbReference>
<evidence type="ECO:0000256" key="4">
    <source>
        <dbReference type="ARBA" id="ARBA00022729"/>
    </source>
</evidence>
<protein>
    <recommendedName>
        <fullName evidence="14">Fimbrial chaperone protein</fullName>
    </recommendedName>
</protein>
<evidence type="ECO:0000256" key="3">
    <source>
        <dbReference type="ARBA" id="ARBA00022558"/>
    </source>
</evidence>
<dbReference type="EMBL" id="MOXD01000003">
    <property type="protein sequence ID" value="OMQ24528.1"/>
    <property type="molecule type" value="Genomic_DNA"/>
</dbReference>
<accession>A0A1S8CMP4</accession>
<organism evidence="12 13">
    <name type="scientific">Serratia oryzae</name>
    <dbReference type="NCBI Taxonomy" id="2034155"/>
    <lineage>
        <taxon>Bacteria</taxon>
        <taxon>Pseudomonadati</taxon>
        <taxon>Pseudomonadota</taxon>
        <taxon>Gammaproteobacteria</taxon>
        <taxon>Enterobacterales</taxon>
        <taxon>Yersiniaceae</taxon>
        <taxon>Serratia</taxon>
    </lineage>
</organism>
<dbReference type="SUPFAM" id="SSF49354">
    <property type="entry name" value="PapD-like"/>
    <property type="match status" value="1"/>
</dbReference>
<comment type="subcellular location">
    <subcellularLocation>
        <location evidence="1 7">Periplasm</location>
    </subcellularLocation>
</comment>
<dbReference type="PANTHER" id="PTHR30251">
    <property type="entry name" value="PILUS ASSEMBLY CHAPERONE"/>
    <property type="match status" value="1"/>
</dbReference>
<keyword evidence="13" id="KW-1185">Reference proteome</keyword>
<dbReference type="InterPro" id="IPR008962">
    <property type="entry name" value="PapD-like_sf"/>
</dbReference>
<dbReference type="Gene3D" id="2.60.40.10">
    <property type="entry name" value="Immunoglobulins"/>
    <property type="match status" value="2"/>
</dbReference>
<dbReference type="PROSITE" id="PS00635">
    <property type="entry name" value="PILI_CHAPERONE"/>
    <property type="match status" value="1"/>
</dbReference>
<gene>
    <name evidence="12" type="ORF">BMI79_06785</name>
</gene>
<feature type="domain" description="Pili assembly chaperone C-terminal" evidence="11">
    <location>
        <begin position="195"/>
        <end position="251"/>
    </location>
</feature>
<evidence type="ECO:0000256" key="2">
    <source>
        <dbReference type="ARBA" id="ARBA00007399"/>
    </source>
</evidence>
<dbReference type="STRING" id="2034155.BMI79_06785"/>
<dbReference type="RefSeq" id="WP_083704389.1">
    <property type="nucleotide sequence ID" value="NZ_MOXD01000003.1"/>
</dbReference>
<sequence length="262" mass="28978">MKRVILCLCLVGGLATVSTSTQAQQPLPDVSANRANSPPPSEGISFKVLRVIYAENAREKGTLTVDNNTAHPYLMQSWVRPVDMQSGGVDSNWSGKPEMPFIITPPLARLEPHASLTVRLRRTSSSLPQDRESVFFISLRALPAQETPRRKDQMVMTVVSNLKLFYRPAGLAEKAIQDAAPQLTFRREGNTLVAVNPTPYWLTFSRLKVGSLEFDKPALRLMVPPKGEQRYHSASGPLEGAVAWTLIDEDGWNTAETQQALL</sequence>
<dbReference type="InterPro" id="IPR050643">
    <property type="entry name" value="Periplasmic_pilus_chap"/>
</dbReference>
<dbReference type="AlphaFoldDB" id="A0A1S8CMP4"/>
<dbReference type="InterPro" id="IPR016148">
    <property type="entry name" value="Pili_assmbl_chaperone_C"/>
</dbReference>
<evidence type="ECO:0000313" key="12">
    <source>
        <dbReference type="EMBL" id="OMQ24528.1"/>
    </source>
</evidence>
<evidence type="ECO:0008006" key="14">
    <source>
        <dbReference type="Google" id="ProtNLM"/>
    </source>
</evidence>
<dbReference type="OrthoDB" id="6454474at2"/>
<dbReference type="InterPro" id="IPR016147">
    <property type="entry name" value="Pili_assmbl_chaperone_N"/>
</dbReference>
<dbReference type="Pfam" id="PF00345">
    <property type="entry name" value="PapD_N"/>
    <property type="match status" value="1"/>
</dbReference>
<comment type="similarity">
    <text evidence="2 7">Belongs to the periplasmic pilus chaperone family.</text>
</comment>
<evidence type="ECO:0000259" key="10">
    <source>
        <dbReference type="Pfam" id="PF00345"/>
    </source>
</evidence>
<keyword evidence="3" id="KW-1029">Fimbrium biogenesis</keyword>
<dbReference type="InterPro" id="IPR001829">
    <property type="entry name" value="Pili_assmbl_chaperone_bac"/>
</dbReference>
<dbReference type="GO" id="GO:0030288">
    <property type="term" value="C:outer membrane-bounded periplasmic space"/>
    <property type="evidence" value="ECO:0007669"/>
    <property type="project" value="InterPro"/>
</dbReference>
<keyword evidence="6 7" id="KW-0143">Chaperone</keyword>
<dbReference type="PRINTS" id="PR00969">
    <property type="entry name" value="CHAPERONPILI"/>
</dbReference>
<dbReference type="Proteomes" id="UP000216021">
    <property type="component" value="Unassembled WGS sequence"/>
</dbReference>
<evidence type="ECO:0000256" key="6">
    <source>
        <dbReference type="ARBA" id="ARBA00023186"/>
    </source>
</evidence>
<keyword evidence="5" id="KW-0574">Periplasm</keyword>
<feature type="domain" description="Pili assembly chaperone N-terminal" evidence="10">
    <location>
        <begin position="44"/>
        <end position="171"/>
    </location>
</feature>
<evidence type="ECO:0000256" key="5">
    <source>
        <dbReference type="ARBA" id="ARBA00022764"/>
    </source>
</evidence>
<evidence type="ECO:0000313" key="13">
    <source>
        <dbReference type="Proteomes" id="UP000216021"/>
    </source>
</evidence>
<evidence type="ECO:0000256" key="7">
    <source>
        <dbReference type="RuleBase" id="RU003918"/>
    </source>
</evidence>
<feature type="chain" id="PRO_5012887790" description="Fimbrial chaperone protein" evidence="9">
    <location>
        <begin position="24"/>
        <end position="262"/>
    </location>
</feature>
<evidence type="ECO:0000256" key="8">
    <source>
        <dbReference type="SAM" id="MobiDB-lite"/>
    </source>
</evidence>